<comment type="caution">
    <text evidence="6">The sequence shown here is derived from an EMBL/GenBank/DDBJ whole genome shotgun (WGS) entry which is preliminary data.</text>
</comment>
<dbReference type="GO" id="GO:0005524">
    <property type="term" value="F:ATP binding"/>
    <property type="evidence" value="ECO:0007669"/>
    <property type="project" value="UniProtKB-KW"/>
</dbReference>
<proteinExistence type="inferred from homology"/>
<sequence>MITLQDLVIGYQNNPLCCAISGQITQGSLTAIVGCNGSGKTTFSKTLCGLLAPIEGSINCSIDLHKNLAWLPQRSHIDRDFPINVYEVVAMGCWPRKGIIDWLSSDKKRMFTALEQVGISHLASVSINSLSGGEFQRMLFARMLVQDLPVMLMDEPFAAIDEQTQQLLLALIMKLHKQGKTIIAVLHDSHIVSNNFTQLIKFKRQDNHQHVEFSKIMPTVEK</sequence>
<dbReference type="Gene3D" id="3.40.50.300">
    <property type="entry name" value="P-loop containing nucleotide triphosphate hydrolases"/>
    <property type="match status" value="1"/>
</dbReference>
<dbReference type="InterPro" id="IPR003593">
    <property type="entry name" value="AAA+_ATPase"/>
</dbReference>
<dbReference type="PROSITE" id="PS50893">
    <property type="entry name" value="ABC_TRANSPORTER_2"/>
    <property type="match status" value="1"/>
</dbReference>
<dbReference type="PANTHER" id="PTHR42734">
    <property type="entry name" value="METAL TRANSPORT SYSTEM ATP-BINDING PROTEIN TM_0124-RELATED"/>
    <property type="match status" value="1"/>
</dbReference>
<accession>A0ABT8CEI1</accession>
<dbReference type="SUPFAM" id="SSF52540">
    <property type="entry name" value="P-loop containing nucleoside triphosphate hydrolases"/>
    <property type="match status" value="1"/>
</dbReference>
<dbReference type="PROSITE" id="PS00211">
    <property type="entry name" value="ABC_TRANSPORTER_1"/>
    <property type="match status" value="1"/>
</dbReference>
<feature type="domain" description="ABC transporter" evidence="5">
    <location>
        <begin position="2"/>
        <end position="221"/>
    </location>
</feature>
<comment type="similarity">
    <text evidence="1">Belongs to the ABC transporter superfamily.</text>
</comment>
<gene>
    <name evidence="6" type="ORF">QWY96_03040</name>
</gene>
<dbReference type="InterPro" id="IPR050153">
    <property type="entry name" value="Metal_Ion_Import_ABC"/>
</dbReference>
<dbReference type="InterPro" id="IPR003439">
    <property type="entry name" value="ABC_transporter-like_ATP-bd"/>
</dbReference>
<dbReference type="EMBL" id="JAUFQY010000001">
    <property type="protein sequence ID" value="MDN3700132.1"/>
    <property type="molecule type" value="Genomic_DNA"/>
</dbReference>
<evidence type="ECO:0000313" key="7">
    <source>
        <dbReference type="Proteomes" id="UP001223712"/>
    </source>
</evidence>
<evidence type="ECO:0000313" key="6">
    <source>
        <dbReference type="EMBL" id="MDN3700132.1"/>
    </source>
</evidence>
<keyword evidence="7" id="KW-1185">Reference proteome</keyword>
<protein>
    <submittedName>
        <fullName evidence="6">Metal ABC transporter ATP-binding protein</fullName>
    </submittedName>
</protein>
<name>A0ABT8CEI1_9VIBR</name>
<dbReference type="InterPro" id="IPR027417">
    <property type="entry name" value="P-loop_NTPase"/>
</dbReference>
<dbReference type="PANTHER" id="PTHR42734:SF5">
    <property type="entry name" value="IRON TRANSPORT SYSTEM ATP-BINDING PROTEIN HI_0361-RELATED"/>
    <property type="match status" value="1"/>
</dbReference>
<dbReference type="Proteomes" id="UP001223712">
    <property type="component" value="Unassembled WGS sequence"/>
</dbReference>
<dbReference type="InterPro" id="IPR017871">
    <property type="entry name" value="ABC_transporter-like_CS"/>
</dbReference>
<reference evidence="7" key="1">
    <citation type="journal article" date="2019" name="Int. J. Syst. Evol. Microbiol.">
        <title>The Global Catalogue of Microorganisms (GCM) 10K type strain sequencing project: providing services to taxonomists for standard genome sequencing and annotation.</title>
        <authorList>
            <consortium name="The Broad Institute Genomics Platform"/>
            <consortium name="The Broad Institute Genome Sequencing Center for Infectious Disease"/>
            <person name="Wu L."/>
            <person name="Ma J."/>
        </authorList>
    </citation>
    <scope>NUCLEOTIDE SEQUENCE [LARGE SCALE GENOMIC DNA]</scope>
    <source>
        <strain evidence="7">CECT 7226</strain>
    </source>
</reference>
<dbReference type="Pfam" id="PF00005">
    <property type="entry name" value="ABC_tran"/>
    <property type="match status" value="1"/>
</dbReference>
<evidence type="ECO:0000256" key="4">
    <source>
        <dbReference type="ARBA" id="ARBA00022840"/>
    </source>
</evidence>
<evidence type="ECO:0000256" key="1">
    <source>
        <dbReference type="ARBA" id="ARBA00005417"/>
    </source>
</evidence>
<keyword evidence="3" id="KW-0547">Nucleotide-binding</keyword>
<evidence type="ECO:0000259" key="5">
    <source>
        <dbReference type="PROSITE" id="PS50893"/>
    </source>
</evidence>
<evidence type="ECO:0000256" key="3">
    <source>
        <dbReference type="ARBA" id="ARBA00022741"/>
    </source>
</evidence>
<keyword evidence="4 6" id="KW-0067">ATP-binding</keyword>
<organism evidence="6 7">
    <name type="scientific">Vibrio artabrorum</name>
    <dbReference type="NCBI Taxonomy" id="446374"/>
    <lineage>
        <taxon>Bacteria</taxon>
        <taxon>Pseudomonadati</taxon>
        <taxon>Pseudomonadota</taxon>
        <taxon>Gammaproteobacteria</taxon>
        <taxon>Vibrionales</taxon>
        <taxon>Vibrionaceae</taxon>
        <taxon>Vibrio</taxon>
    </lineage>
</organism>
<keyword evidence="2" id="KW-0813">Transport</keyword>
<evidence type="ECO:0000256" key="2">
    <source>
        <dbReference type="ARBA" id="ARBA00022448"/>
    </source>
</evidence>
<dbReference type="RefSeq" id="WP_261839012.1">
    <property type="nucleotide sequence ID" value="NZ_AP025458.1"/>
</dbReference>
<dbReference type="SMART" id="SM00382">
    <property type="entry name" value="AAA"/>
    <property type="match status" value="1"/>
</dbReference>